<proteinExistence type="predicted"/>
<dbReference type="EMBL" id="KY810772">
    <property type="protein sequence ID" value="ATS17309.1"/>
    <property type="molecule type" value="Viral_cRNA"/>
</dbReference>
<evidence type="ECO:0000313" key="1">
    <source>
        <dbReference type="EMBL" id="ATS17309.1"/>
    </source>
</evidence>
<name>A0A2D2PYL6_9RHAB</name>
<dbReference type="GeneID" id="65102017"/>
<evidence type="ECO:0000313" key="2">
    <source>
        <dbReference type="Proteomes" id="UP000501771"/>
    </source>
</evidence>
<dbReference type="Proteomes" id="UP000501771">
    <property type="component" value="Segment"/>
</dbReference>
<dbReference type="RefSeq" id="YP_010086790.1">
    <property type="nucleotide sequence ID" value="NC_055479.1"/>
</dbReference>
<dbReference type="KEGG" id="vg:65102017"/>
<reference evidence="1" key="1">
    <citation type="journal article" date="2017" name="Front. Microbiol.">
        <title>Next Generation Sequencing for Detection and Discovery of Plant Viruses and Viroids: Comparison of Two Approaches.</title>
        <authorList>
            <person name="Pecman A."/>
            <person name="Kutnjak D."/>
            <person name="Gutierrez-Aguirre I."/>
            <person name="Adams I."/>
            <person name="Fox A."/>
            <person name="Boonham N."/>
            <person name="Ravnikar M."/>
        </authorList>
    </citation>
    <scope>NUCLEOTIDE SEQUENCE [LARGE SCALE GENOMIC DNA]</scope>
    <source>
        <strain evidence="1">FERA_050726</strain>
    </source>
</reference>
<organism evidence="1">
    <name type="scientific">Cabbage cytorhabdovirus 1</name>
    <dbReference type="NCBI Taxonomy" id="2051550"/>
    <lineage>
        <taxon>Viruses</taxon>
        <taxon>Riboviria</taxon>
        <taxon>Orthornavirae</taxon>
        <taxon>Negarnaviricota</taxon>
        <taxon>Haploviricotina</taxon>
        <taxon>Monjiviricetes</taxon>
        <taxon>Mononegavirales</taxon>
        <taxon>Rhabdoviridae</taxon>
        <taxon>Betarhabdovirinae</taxon>
        <taxon>Alphacytorhabdovirus</taxon>
        <taxon>Alphacytorhabdovirus brassicicolae</taxon>
        <taxon>Cytorhabdovirus brassicicolae</taxon>
    </lineage>
</organism>
<accession>A0A2D2PYL6</accession>
<keyword evidence="2" id="KW-1185">Reference proteome</keyword>
<sequence length="298" mass="32328">MDPQQSAIDFSEIDANLHRSPYVVPALDDDMDGGEIVQDDLSVPRSTDDVAPPTQKSSLVSSEVVESLLYEASVLHGIAVTPHMSTTAIALAHNIGLEPHSLDWFLAGISYANNSMIVEKLSSIIKDMQIETRNLQTATSSVAAVSNEFLGKMSRNKREIIDEMEKTRESVLNAVASIQSAELGSHIGDDFVNLTVNPEGTSERSTVPPPAPVDAGLLSKVLSNPVTLKSPDEILYARKYKLLLDLGIEIPKANLSPDIMNTLIPDWQLEAAEAGLDSKTKMELTDELLDIVITLNLI</sequence>
<protein>
    <submittedName>
        <fullName evidence="1">Phosphoprotein</fullName>
    </submittedName>
</protein>